<evidence type="ECO:0000313" key="2">
    <source>
        <dbReference type="EMBL" id="ABA88648.1"/>
    </source>
</evidence>
<dbReference type="NCBIfam" id="TIGR03827">
    <property type="entry name" value="GNAT_ablB"/>
    <property type="match status" value="1"/>
</dbReference>
<proteinExistence type="predicted"/>
<dbReference type="Proteomes" id="UP000002534">
    <property type="component" value="Chromosome"/>
</dbReference>
<accession>Q3A4Q9</accession>
<keyword evidence="3" id="KW-1185">Reference proteome</keyword>
<name>Q3A4Q9_SYNC1</name>
<dbReference type="KEGG" id="pca:Pcar_1402"/>
<dbReference type="AlphaFoldDB" id="Q3A4Q9"/>
<dbReference type="PROSITE" id="PS51186">
    <property type="entry name" value="GNAT"/>
    <property type="match status" value="1"/>
</dbReference>
<reference evidence="3" key="1">
    <citation type="submission" date="2005-10" db="EMBL/GenBank/DDBJ databases">
        <title>Complete sequence of Pelobacter carbinolicus DSM 2380.</title>
        <authorList>
            <person name="Copeland A."/>
            <person name="Lucas S."/>
            <person name="Lapidus A."/>
            <person name="Barry K."/>
            <person name="Detter J.C."/>
            <person name="Glavina T."/>
            <person name="Hammon N."/>
            <person name="Israni S."/>
            <person name="Pitluck S."/>
            <person name="Chertkov O."/>
            <person name="Schmutz J."/>
            <person name="Larimer F."/>
            <person name="Land M."/>
            <person name="Kyrpides N."/>
            <person name="Ivanova N."/>
            <person name="Richardson P."/>
        </authorList>
    </citation>
    <scope>NUCLEOTIDE SEQUENCE [LARGE SCALE GENOMIC DNA]</scope>
    <source>
        <strain evidence="3">DSM 2380 / NBRC 103641 / GraBd1</strain>
    </source>
</reference>
<reference evidence="2 3" key="2">
    <citation type="journal article" date="2012" name="BMC Genomics">
        <title>The genome of Pelobacter carbinolicus reveals surprising metabolic capabilities and physiological features.</title>
        <authorList>
            <person name="Aklujkar M."/>
            <person name="Haveman S.A."/>
            <person name="Didonato R.Jr."/>
            <person name="Chertkov O."/>
            <person name="Han C.S."/>
            <person name="Land M.L."/>
            <person name="Brown P."/>
            <person name="Lovley D.R."/>
        </authorList>
    </citation>
    <scope>NUCLEOTIDE SEQUENCE [LARGE SCALE GENOMIC DNA]</scope>
    <source>
        <strain evidence="3">DSM 2380 / NBRC 103641 / GraBd1</strain>
    </source>
</reference>
<dbReference type="HOGENOM" id="CLU_081246_0_0_7"/>
<protein>
    <submittedName>
        <fullName evidence="2">Beta-lysine N-epsilon-acetyltransferase, putative</fullName>
    </submittedName>
</protein>
<sequence length="278" mass="31030">MERIGDSLIQHGSNSERIYLMKLASRDCPGIVDKLDDLAARHGYTKIFAKVPVSASSFFLNRGYLAEARIPQLYHGQEEGVMLGKFLQPERNIESHADLVKDVLAKAHAKGRAGRQNETCPSLPEGYVLRSLIESDVEAAAAVYREVFASYPFPIHDPAYLLETMRDHVRYFGVWHEGRLVALASAEMDRTAGHAEMTDFATLPSCRGNGFAQALLAFMEQEIKGDGIRTAFTIARAYSYGMNITFARAGYRFGGTLRNNTQICGRLESMNVWYKPLP</sequence>
<dbReference type="CDD" id="cd04301">
    <property type="entry name" value="NAT_SF"/>
    <property type="match status" value="1"/>
</dbReference>
<evidence type="ECO:0000313" key="3">
    <source>
        <dbReference type="Proteomes" id="UP000002534"/>
    </source>
</evidence>
<dbReference type="InterPro" id="IPR016181">
    <property type="entry name" value="Acyl_CoA_acyltransferase"/>
</dbReference>
<dbReference type="GO" id="GO:0008080">
    <property type="term" value="F:N-acetyltransferase activity"/>
    <property type="evidence" value="ECO:0007669"/>
    <property type="project" value="InterPro"/>
</dbReference>
<feature type="domain" description="N-acetyltransferase" evidence="1">
    <location>
        <begin position="127"/>
        <end position="278"/>
    </location>
</feature>
<gene>
    <name evidence="2" type="primary">ablB</name>
    <name evidence="2" type="ordered locus">Pcar_1402</name>
</gene>
<dbReference type="eggNOG" id="COG0456">
    <property type="taxonomic scope" value="Bacteria"/>
</dbReference>
<dbReference type="Gene3D" id="3.40.630.30">
    <property type="match status" value="1"/>
</dbReference>
<dbReference type="SUPFAM" id="SSF55729">
    <property type="entry name" value="Acyl-CoA N-acyltransferases (Nat)"/>
    <property type="match status" value="1"/>
</dbReference>
<keyword evidence="2" id="KW-0808">Transferase</keyword>
<evidence type="ECO:0000259" key="1">
    <source>
        <dbReference type="PROSITE" id="PS51186"/>
    </source>
</evidence>
<dbReference type="InterPro" id="IPR000182">
    <property type="entry name" value="GNAT_dom"/>
</dbReference>
<dbReference type="InterPro" id="IPR022525">
    <property type="entry name" value="GNAT_AblB"/>
</dbReference>
<dbReference type="EMBL" id="CP000142">
    <property type="protein sequence ID" value="ABA88648.1"/>
    <property type="molecule type" value="Genomic_DNA"/>
</dbReference>
<dbReference type="STRING" id="338963.Pcar_1402"/>
<dbReference type="Pfam" id="PF00583">
    <property type="entry name" value="Acetyltransf_1"/>
    <property type="match status" value="1"/>
</dbReference>
<organism evidence="2 3">
    <name type="scientific">Syntrophotalea carbinolica (strain DSM 2380 / NBRC 103641 / GraBd1)</name>
    <name type="common">Pelobacter carbinolicus</name>
    <dbReference type="NCBI Taxonomy" id="338963"/>
    <lineage>
        <taxon>Bacteria</taxon>
        <taxon>Pseudomonadati</taxon>
        <taxon>Thermodesulfobacteriota</taxon>
        <taxon>Desulfuromonadia</taxon>
        <taxon>Desulfuromonadales</taxon>
        <taxon>Syntrophotaleaceae</taxon>
        <taxon>Syntrophotalea</taxon>
    </lineage>
</organism>